<dbReference type="OrthoDB" id="8888710at2"/>
<dbReference type="RefSeq" id="WP_073325201.1">
    <property type="nucleotide sequence ID" value="NZ_FQWD01000008.1"/>
</dbReference>
<evidence type="ECO:0000313" key="1">
    <source>
        <dbReference type="EMBL" id="SHH30990.1"/>
    </source>
</evidence>
<dbReference type="STRING" id="634436.SAMN05216361_4277"/>
<reference evidence="2" key="1">
    <citation type="submission" date="2016-11" db="EMBL/GenBank/DDBJ databases">
        <authorList>
            <person name="Varghese N."/>
            <person name="Submissions S."/>
        </authorList>
    </citation>
    <scope>NUCLEOTIDE SEQUENCE [LARGE SCALE GENOMIC DNA]</scope>
    <source>
        <strain evidence="2">CGMCC 1.8995</strain>
    </source>
</reference>
<dbReference type="EMBL" id="FQWD01000008">
    <property type="protein sequence ID" value="SHH30990.1"/>
    <property type="molecule type" value="Genomic_DNA"/>
</dbReference>
<dbReference type="Pfam" id="PF07277">
    <property type="entry name" value="SapC"/>
    <property type="match status" value="1"/>
</dbReference>
<proteinExistence type="predicted"/>
<dbReference type="Proteomes" id="UP000184520">
    <property type="component" value="Unassembled WGS sequence"/>
</dbReference>
<organism evidence="1 2">
    <name type="scientific">Marisediminitalea aggregata</name>
    <dbReference type="NCBI Taxonomy" id="634436"/>
    <lineage>
        <taxon>Bacteria</taxon>
        <taxon>Pseudomonadati</taxon>
        <taxon>Pseudomonadota</taxon>
        <taxon>Gammaproteobacteria</taxon>
        <taxon>Alteromonadales</taxon>
        <taxon>Alteromonadaceae</taxon>
        <taxon>Marisediminitalea</taxon>
    </lineage>
</organism>
<dbReference type="AlphaFoldDB" id="A0A1M5RXR9"/>
<dbReference type="InterPro" id="IPR010836">
    <property type="entry name" value="SapC"/>
</dbReference>
<evidence type="ECO:0000313" key="2">
    <source>
        <dbReference type="Proteomes" id="UP000184520"/>
    </source>
</evidence>
<protein>
    <submittedName>
        <fullName evidence="1">SapC protein</fullName>
    </submittedName>
</protein>
<name>A0A1M5RXR9_9ALTE</name>
<accession>A0A1M5RXR9</accession>
<gene>
    <name evidence="1" type="ORF">SAMN05216361_4277</name>
</gene>
<sequence>MATLQLLNNITHKDLRVQTHYSADFGDNISSVLVFPTEFDALHKEYPVLFRRHAEHGLQAVALLGLVSGENLFLNEHYPQPPMAGSWMARYVPGLLAKGPFMIGYQQHGGNDAVIHVDMDHPRIMQATDNTGSKAVFLEKGGESDYLQQVAATLNRLHLGQDEASAFYAELDKLSLLTPINLAITLNNGDKLEIQGHETICKETFANLPADTLAALHQKGWLAHVYAIQSSLHNLSWLIDMKNALEHSRT</sequence>
<keyword evidence="2" id="KW-1185">Reference proteome</keyword>